<comment type="caution">
    <text evidence="2">The sequence shown here is derived from an EMBL/GenBank/DDBJ whole genome shotgun (WGS) entry which is preliminary data.</text>
</comment>
<dbReference type="Proteomes" id="UP000324222">
    <property type="component" value="Unassembled WGS sequence"/>
</dbReference>
<name>A0A5B7FY37_PORTR</name>
<evidence type="ECO:0000313" key="2">
    <source>
        <dbReference type="EMBL" id="MPC50337.1"/>
    </source>
</evidence>
<accession>A0A5B7FY37</accession>
<evidence type="ECO:0000313" key="3">
    <source>
        <dbReference type="Proteomes" id="UP000324222"/>
    </source>
</evidence>
<feature type="compositionally biased region" description="Low complexity" evidence="1">
    <location>
        <begin position="144"/>
        <end position="158"/>
    </location>
</feature>
<proteinExistence type="predicted"/>
<protein>
    <submittedName>
        <fullName evidence="2">Uncharacterized protein</fullName>
    </submittedName>
</protein>
<keyword evidence="3" id="KW-1185">Reference proteome</keyword>
<reference evidence="2 3" key="1">
    <citation type="submission" date="2019-05" db="EMBL/GenBank/DDBJ databases">
        <title>Another draft genome of Portunus trituberculatus and its Hox gene families provides insights of decapod evolution.</title>
        <authorList>
            <person name="Jeong J.-H."/>
            <person name="Song I."/>
            <person name="Kim S."/>
            <person name="Choi T."/>
            <person name="Kim D."/>
            <person name="Ryu S."/>
            <person name="Kim W."/>
        </authorList>
    </citation>
    <scope>NUCLEOTIDE SEQUENCE [LARGE SCALE GENOMIC DNA]</scope>
    <source>
        <tissue evidence="2">Muscle</tissue>
    </source>
</reference>
<dbReference type="AlphaFoldDB" id="A0A5B7FY37"/>
<feature type="region of interest" description="Disordered" evidence="1">
    <location>
        <begin position="1"/>
        <end position="158"/>
    </location>
</feature>
<evidence type="ECO:0000256" key="1">
    <source>
        <dbReference type="SAM" id="MobiDB-lite"/>
    </source>
</evidence>
<feature type="compositionally biased region" description="Low complexity" evidence="1">
    <location>
        <begin position="87"/>
        <end position="98"/>
    </location>
</feature>
<gene>
    <name evidence="2" type="ORF">E2C01_044165</name>
</gene>
<organism evidence="2 3">
    <name type="scientific">Portunus trituberculatus</name>
    <name type="common">Swimming crab</name>
    <name type="synonym">Neptunus trituberculatus</name>
    <dbReference type="NCBI Taxonomy" id="210409"/>
    <lineage>
        <taxon>Eukaryota</taxon>
        <taxon>Metazoa</taxon>
        <taxon>Ecdysozoa</taxon>
        <taxon>Arthropoda</taxon>
        <taxon>Crustacea</taxon>
        <taxon>Multicrustacea</taxon>
        <taxon>Malacostraca</taxon>
        <taxon>Eumalacostraca</taxon>
        <taxon>Eucarida</taxon>
        <taxon>Decapoda</taxon>
        <taxon>Pleocyemata</taxon>
        <taxon>Brachyura</taxon>
        <taxon>Eubrachyura</taxon>
        <taxon>Portunoidea</taxon>
        <taxon>Portunidae</taxon>
        <taxon>Portuninae</taxon>
        <taxon>Portunus</taxon>
    </lineage>
</organism>
<feature type="compositionally biased region" description="Basic and acidic residues" evidence="1">
    <location>
        <begin position="43"/>
        <end position="60"/>
    </location>
</feature>
<feature type="compositionally biased region" description="Basic and acidic residues" evidence="1">
    <location>
        <begin position="23"/>
        <end position="33"/>
    </location>
</feature>
<feature type="compositionally biased region" description="Polar residues" evidence="1">
    <location>
        <begin position="122"/>
        <end position="132"/>
    </location>
</feature>
<sequence length="184" mass="20502">MPLTPILKHPTMHHKGQAANETKAQKWRNDNHHVPQLQTGTSRMEKKLHGEERTGGKVEPVDSTSYITTTHRLHLRWPGSRDNLHLGQQSSSTSAGTSNLQCGIPGSRRGSQPRKSNRPRQRLQTATINSRMTSPTPQQPAAPPQQSHTEQTPHPQPTETQETYIIHFATGSSANMLMTRSLCD</sequence>
<feature type="compositionally biased region" description="Basic residues" evidence="1">
    <location>
        <begin position="111"/>
        <end position="121"/>
    </location>
</feature>
<dbReference type="EMBL" id="VSRR010009442">
    <property type="protein sequence ID" value="MPC50337.1"/>
    <property type="molecule type" value="Genomic_DNA"/>
</dbReference>